<feature type="transmembrane region" description="Helical" evidence="2">
    <location>
        <begin position="71"/>
        <end position="91"/>
    </location>
</feature>
<reference evidence="3 4" key="1">
    <citation type="journal article" date="2020" name="ISME J.">
        <title>Uncovering the hidden diversity of litter-decomposition mechanisms in mushroom-forming fungi.</title>
        <authorList>
            <person name="Floudas D."/>
            <person name="Bentzer J."/>
            <person name="Ahren D."/>
            <person name="Johansson T."/>
            <person name="Persson P."/>
            <person name="Tunlid A."/>
        </authorList>
    </citation>
    <scope>NUCLEOTIDE SEQUENCE [LARGE SCALE GENOMIC DNA]</scope>
    <source>
        <strain evidence="3 4">CBS 291.85</strain>
    </source>
</reference>
<comment type="caution">
    <text evidence="3">The sequence shown here is derived from an EMBL/GenBank/DDBJ whole genome shotgun (WGS) entry which is preliminary data.</text>
</comment>
<evidence type="ECO:0000313" key="4">
    <source>
        <dbReference type="Proteomes" id="UP000559256"/>
    </source>
</evidence>
<protein>
    <submittedName>
        <fullName evidence="3">Uncharacterized protein</fullName>
    </submittedName>
</protein>
<dbReference type="AlphaFoldDB" id="A0A8H5CN94"/>
<name>A0A8H5CN94_9AGAR</name>
<keyword evidence="4" id="KW-1185">Reference proteome</keyword>
<feature type="transmembrane region" description="Helical" evidence="2">
    <location>
        <begin position="40"/>
        <end position="59"/>
    </location>
</feature>
<evidence type="ECO:0000313" key="3">
    <source>
        <dbReference type="EMBL" id="KAF5344870.1"/>
    </source>
</evidence>
<feature type="compositionally biased region" description="Basic and acidic residues" evidence="1">
    <location>
        <begin position="447"/>
        <end position="461"/>
    </location>
</feature>
<gene>
    <name evidence="3" type="ORF">D9758_011576</name>
</gene>
<dbReference type="OrthoDB" id="3229610at2759"/>
<feature type="transmembrane region" description="Helical" evidence="2">
    <location>
        <begin position="190"/>
        <end position="213"/>
    </location>
</feature>
<feature type="region of interest" description="Disordered" evidence="1">
    <location>
        <begin position="330"/>
        <end position="355"/>
    </location>
</feature>
<keyword evidence="2" id="KW-0472">Membrane</keyword>
<feature type="region of interest" description="Disordered" evidence="1">
    <location>
        <begin position="425"/>
        <end position="462"/>
    </location>
</feature>
<evidence type="ECO:0000256" key="2">
    <source>
        <dbReference type="SAM" id="Phobius"/>
    </source>
</evidence>
<feature type="compositionally biased region" description="Polar residues" evidence="1">
    <location>
        <begin position="337"/>
        <end position="352"/>
    </location>
</feature>
<organism evidence="3 4">
    <name type="scientific">Tetrapyrgos nigripes</name>
    <dbReference type="NCBI Taxonomy" id="182062"/>
    <lineage>
        <taxon>Eukaryota</taxon>
        <taxon>Fungi</taxon>
        <taxon>Dikarya</taxon>
        <taxon>Basidiomycota</taxon>
        <taxon>Agaricomycotina</taxon>
        <taxon>Agaricomycetes</taxon>
        <taxon>Agaricomycetidae</taxon>
        <taxon>Agaricales</taxon>
        <taxon>Marasmiineae</taxon>
        <taxon>Marasmiaceae</taxon>
        <taxon>Tetrapyrgos</taxon>
    </lineage>
</organism>
<accession>A0A8H5CN94</accession>
<keyword evidence="2" id="KW-1133">Transmembrane helix</keyword>
<feature type="transmembrane region" description="Helical" evidence="2">
    <location>
        <begin position="112"/>
        <end position="132"/>
    </location>
</feature>
<dbReference type="Proteomes" id="UP000559256">
    <property type="component" value="Unassembled WGS sequence"/>
</dbReference>
<evidence type="ECO:0000256" key="1">
    <source>
        <dbReference type="SAM" id="MobiDB-lite"/>
    </source>
</evidence>
<feature type="transmembrane region" description="Helical" evidence="2">
    <location>
        <begin position="152"/>
        <end position="178"/>
    </location>
</feature>
<proteinExistence type="predicted"/>
<feature type="region of interest" description="Disordered" evidence="1">
    <location>
        <begin position="255"/>
        <end position="284"/>
    </location>
</feature>
<dbReference type="EMBL" id="JAACJM010000117">
    <property type="protein sequence ID" value="KAF5344870.1"/>
    <property type="molecule type" value="Genomic_DNA"/>
</dbReference>
<sequence length="474" mass="52369">MISVTTWRIVTTVLAGTAQLFTLIRIVYRYSKGCFWFDDLVGIFAIMCSIAGLVAFWFYSNVAETFTHLRFSLLTVYWVVSMMNIAVVWLSRLSISLTFVKISAPEHRRLPYTLASICAIVGTGLLIQRGVMCGFLTTSWSKDSVDSQCSNVIINATTLALEFSSSLITLFSIIKAYFLYENSPLNKFMLIWLFLAIAFILGGSVGHAIFVIHADGLLERFTASIQSGVSLLVTNLPTLMVAIYLSCGDETVIDPEVTDSKPPRRPILIRNISDPQPVSSPDRDSFFPEAASIRESFSPHMADRESFFPAPVEETTYTYTQNGLLAPPVAHRGQRDSGISSQTWTGSFYSQEDGSRKSLSEFTIDQQSQDTESINDISLLLPHRPPKAYTQSLESLISALSAEIPHSPQPRRVNAQKTAHFLEGTVTPDMTPDTGSIVGSPYSDSGRLSERNTGRSREDATRSSNFAPLAVLAF</sequence>
<keyword evidence="2" id="KW-0812">Transmembrane</keyword>
<feature type="transmembrane region" description="Helical" evidence="2">
    <location>
        <begin position="6"/>
        <end position="28"/>
    </location>
</feature>